<accession>A0A3A9AQ62</accession>
<dbReference type="RefSeq" id="WP_120466389.1">
    <property type="nucleotide sequence ID" value="NZ_CATAJS010000009.1"/>
</dbReference>
<organism evidence="1 2">
    <name type="scientific">Parablautia intestinalis</name>
    <dbReference type="NCBI Taxonomy" id="2320100"/>
    <lineage>
        <taxon>Bacteria</taxon>
        <taxon>Bacillati</taxon>
        <taxon>Bacillota</taxon>
        <taxon>Clostridia</taxon>
        <taxon>Lachnospirales</taxon>
        <taxon>Lachnospiraceae</taxon>
        <taxon>Parablautia</taxon>
    </lineage>
</organism>
<dbReference type="Proteomes" id="UP000280696">
    <property type="component" value="Unassembled WGS sequence"/>
</dbReference>
<comment type="caution">
    <text evidence="1">The sequence shown here is derived from an EMBL/GenBank/DDBJ whole genome shotgun (WGS) entry which is preliminary data.</text>
</comment>
<reference evidence="1 2" key="1">
    <citation type="submission" date="2018-09" db="EMBL/GenBank/DDBJ databases">
        <title>Murine metabolic-syndrome-specific gut microbial biobank.</title>
        <authorList>
            <person name="Liu C."/>
        </authorList>
    </citation>
    <scope>NUCLEOTIDE SEQUENCE [LARGE SCALE GENOMIC DNA]</scope>
    <source>
        <strain evidence="1 2">0.1xD8-82</strain>
    </source>
</reference>
<evidence type="ECO:0000313" key="2">
    <source>
        <dbReference type="Proteomes" id="UP000280696"/>
    </source>
</evidence>
<sequence length="88" mass="9817">MHEFDDAVLQCFLDNQGQLFPEEDVASNLEEAEAFLEESLAVVVNSIDEVWNYFEEAGVDVDGARGDEILEADEVFDIGDGRYLIVEG</sequence>
<protein>
    <submittedName>
        <fullName evidence="1">Glyoxalase</fullName>
    </submittedName>
</protein>
<dbReference type="OrthoDB" id="1766650at2"/>
<gene>
    <name evidence="1" type="ORF">D7V94_02285</name>
</gene>
<proteinExistence type="predicted"/>
<evidence type="ECO:0000313" key="1">
    <source>
        <dbReference type="EMBL" id="RKI93547.1"/>
    </source>
</evidence>
<dbReference type="AlphaFoldDB" id="A0A3A9AQ62"/>
<name>A0A3A9AQ62_9FIRM</name>
<dbReference type="EMBL" id="RAYQ01000002">
    <property type="protein sequence ID" value="RKI93547.1"/>
    <property type="molecule type" value="Genomic_DNA"/>
</dbReference>
<keyword evidence="2" id="KW-1185">Reference proteome</keyword>